<sequence length="230" mass="26447">MSSQIKPLQLYGGILGPNPGKVAILLTELGIPFETVTVPMTDVKKPEYTALNPNGRLPTLVDPNTGLRIWESGAIIEYIIEKYDMEHKLSYPQGTDEYHHCKQFLHFQMSGQGPYFGQAWVFTHLFPEKLPSVVERYMNEIKRVHSVLEVHLATRDWLVGDRCTYADLAFITWQEIAGILAKENPGYFETERDFPRVYAWYNRMVEKPSLKKLMQERVELMAKAMAAGKH</sequence>
<proteinExistence type="inferred from homology"/>
<dbReference type="Pfam" id="PF00043">
    <property type="entry name" value="GST_C"/>
    <property type="match status" value="1"/>
</dbReference>
<evidence type="ECO:0008006" key="6">
    <source>
        <dbReference type="Google" id="ProtNLM"/>
    </source>
</evidence>
<reference evidence="4" key="1">
    <citation type="submission" date="2021-02" db="EMBL/GenBank/DDBJ databases">
        <title>Genome sequence Cadophora malorum strain M34.</title>
        <authorList>
            <person name="Stefanovic E."/>
            <person name="Vu D."/>
            <person name="Scully C."/>
            <person name="Dijksterhuis J."/>
            <person name="Roader J."/>
            <person name="Houbraken J."/>
        </authorList>
    </citation>
    <scope>NUCLEOTIDE SEQUENCE</scope>
    <source>
        <strain evidence="4">M34</strain>
    </source>
</reference>
<feature type="domain" description="GST C-terminal" evidence="3">
    <location>
        <begin position="94"/>
        <end position="224"/>
    </location>
</feature>
<dbReference type="InterPro" id="IPR040079">
    <property type="entry name" value="Glutathione_S-Trfase"/>
</dbReference>
<dbReference type="PROSITE" id="PS50404">
    <property type="entry name" value="GST_NTER"/>
    <property type="match status" value="1"/>
</dbReference>
<dbReference type="InterPro" id="IPR004046">
    <property type="entry name" value="GST_C"/>
</dbReference>
<dbReference type="Pfam" id="PF13409">
    <property type="entry name" value="GST_N_2"/>
    <property type="match status" value="1"/>
</dbReference>
<dbReference type="EMBL" id="JAFJYH010000077">
    <property type="protein sequence ID" value="KAG4420793.1"/>
    <property type="molecule type" value="Genomic_DNA"/>
</dbReference>
<comment type="caution">
    <text evidence="4">The sequence shown here is derived from an EMBL/GenBank/DDBJ whole genome shotgun (WGS) entry which is preliminary data.</text>
</comment>
<feature type="domain" description="GST N-terminal" evidence="2">
    <location>
        <begin position="6"/>
        <end position="87"/>
    </location>
</feature>
<dbReference type="PANTHER" id="PTHR44051">
    <property type="entry name" value="GLUTATHIONE S-TRANSFERASE-RELATED"/>
    <property type="match status" value="1"/>
</dbReference>
<dbReference type="InterPro" id="IPR036249">
    <property type="entry name" value="Thioredoxin-like_sf"/>
</dbReference>
<accession>A0A8H7WAY5</accession>
<dbReference type="SFLD" id="SFLDG01151">
    <property type="entry name" value="Main.2:_Nu-like"/>
    <property type="match status" value="1"/>
</dbReference>
<dbReference type="OrthoDB" id="422574at2759"/>
<evidence type="ECO:0000256" key="1">
    <source>
        <dbReference type="ARBA" id="ARBA00007409"/>
    </source>
</evidence>
<evidence type="ECO:0000259" key="3">
    <source>
        <dbReference type="PROSITE" id="PS50405"/>
    </source>
</evidence>
<dbReference type="SUPFAM" id="SSF52833">
    <property type="entry name" value="Thioredoxin-like"/>
    <property type="match status" value="1"/>
</dbReference>
<evidence type="ECO:0000313" key="4">
    <source>
        <dbReference type="EMBL" id="KAG4420793.1"/>
    </source>
</evidence>
<organism evidence="4 5">
    <name type="scientific">Cadophora malorum</name>
    <dbReference type="NCBI Taxonomy" id="108018"/>
    <lineage>
        <taxon>Eukaryota</taxon>
        <taxon>Fungi</taxon>
        <taxon>Dikarya</taxon>
        <taxon>Ascomycota</taxon>
        <taxon>Pezizomycotina</taxon>
        <taxon>Leotiomycetes</taxon>
        <taxon>Helotiales</taxon>
        <taxon>Ploettnerulaceae</taxon>
        <taxon>Cadophora</taxon>
    </lineage>
</organism>
<dbReference type="PROSITE" id="PS50405">
    <property type="entry name" value="GST_CTER"/>
    <property type="match status" value="1"/>
</dbReference>
<protein>
    <recommendedName>
        <fullName evidence="6">Glutathione S-transferase</fullName>
    </recommendedName>
</protein>
<dbReference type="SFLD" id="SFLDS00019">
    <property type="entry name" value="Glutathione_Transferase_(cytos"/>
    <property type="match status" value="1"/>
</dbReference>
<dbReference type="InterPro" id="IPR010987">
    <property type="entry name" value="Glutathione-S-Trfase_C-like"/>
</dbReference>
<comment type="similarity">
    <text evidence="1">Belongs to the GST superfamily.</text>
</comment>
<dbReference type="SFLD" id="SFLDG00358">
    <property type="entry name" value="Main_(cytGST)"/>
    <property type="match status" value="1"/>
</dbReference>
<dbReference type="Gene3D" id="1.20.1050.130">
    <property type="match status" value="1"/>
</dbReference>
<dbReference type="Proteomes" id="UP000664132">
    <property type="component" value="Unassembled WGS sequence"/>
</dbReference>
<gene>
    <name evidence="4" type="ORF">IFR04_006073</name>
</gene>
<evidence type="ECO:0000259" key="2">
    <source>
        <dbReference type="PROSITE" id="PS50404"/>
    </source>
</evidence>
<dbReference type="SUPFAM" id="SSF47616">
    <property type="entry name" value="GST C-terminal domain-like"/>
    <property type="match status" value="1"/>
</dbReference>
<dbReference type="CDD" id="cd03048">
    <property type="entry name" value="GST_N_Ure2p_like"/>
    <property type="match status" value="1"/>
</dbReference>
<dbReference type="AlphaFoldDB" id="A0A8H7WAY5"/>
<keyword evidence="5" id="KW-1185">Reference proteome</keyword>
<dbReference type="InterPro" id="IPR004045">
    <property type="entry name" value="Glutathione_S-Trfase_N"/>
</dbReference>
<dbReference type="InterPro" id="IPR036282">
    <property type="entry name" value="Glutathione-S-Trfase_C_sf"/>
</dbReference>
<name>A0A8H7WAY5_9HELO</name>
<evidence type="ECO:0000313" key="5">
    <source>
        <dbReference type="Proteomes" id="UP000664132"/>
    </source>
</evidence>
<dbReference type="PANTHER" id="PTHR44051:SF3">
    <property type="entry name" value="TRANSCRIPTIONAL REGULATOR URE2"/>
    <property type="match status" value="1"/>
</dbReference>